<dbReference type="KEGG" id="rir:BN877_p0116"/>
<accession>U4Q6V6</accession>
<dbReference type="AlphaFoldDB" id="U4Q6V6"/>
<dbReference type="Proteomes" id="UP000016944">
    <property type="component" value="Plasmid IRBL74_p"/>
</dbReference>
<sequence length="96" mass="11131">MISLYVVLSFIPLHSFLTRHSHRAATFILDRHRSPLSGFRPLRRINKEIAYSAPASFFQGYSLAPIDRPLAFLKKLRTYIVLRGTLLMVSRTGRDW</sequence>
<keyword evidence="1" id="KW-0614">Plasmid</keyword>
<evidence type="ECO:0000313" key="1">
    <source>
        <dbReference type="EMBL" id="CDI11845.1"/>
    </source>
</evidence>
<name>U4Q6V6_9HYPH</name>
<geneLocation type="plasmid" evidence="1 2">
    <name>IRBL74_p</name>
</geneLocation>
<protein>
    <submittedName>
        <fullName evidence="1">Uncharacterized protein</fullName>
    </submittedName>
</protein>
<proteinExistence type="predicted"/>
<dbReference type="HOGENOM" id="CLU_2357771_0_0_5"/>
<gene>
    <name evidence="1" type="ORF">BN877_p0116</name>
</gene>
<dbReference type="EMBL" id="HG518324">
    <property type="protein sequence ID" value="CDI11845.1"/>
    <property type="molecule type" value="Genomic_DNA"/>
</dbReference>
<reference evidence="1 2" key="1">
    <citation type="journal article" date="2013" name="Genome Announc.">
        <title>Complete Genome Sequence of the Sesbania Symbiont and Rice Growth-Promoting Endophyte Rhizobium sp. Strain IRBG74.</title>
        <authorList>
            <person name="Crook M.B."/>
            <person name="Mitra S."/>
            <person name="Ane J.M."/>
            <person name="Sadowsky M.J."/>
            <person name="Gyaneshwar P."/>
        </authorList>
    </citation>
    <scope>NUCLEOTIDE SEQUENCE [LARGE SCALE GENOMIC DNA]</scope>
    <source>
        <strain evidence="1 2">IRBG74</strain>
        <plasmid evidence="2">IRBL74_p</plasmid>
    </source>
</reference>
<organism evidence="1 2">
    <name type="scientific">Agrobacterium pusense</name>
    <dbReference type="NCBI Taxonomy" id="648995"/>
    <lineage>
        <taxon>Bacteria</taxon>
        <taxon>Pseudomonadati</taxon>
        <taxon>Pseudomonadota</taxon>
        <taxon>Alphaproteobacteria</taxon>
        <taxon>Hyphomicrobiales</taxon>
        <taxon>Rhizobiaceae</taxon>
        <taxon>Rhizobium/Agrobacterium group</taxon>
        <taxon>Agrobacterium</taxon>
    </lineage>
</organism>
<evidence type="ECO:0000313" key="2">
    <source>
        <dbReference type="Proteomes" id="UP000016944"/>
    </source>
</evidence>